<sequence length="121" mass="14100">MRIPDLILYINGIPVVVFEFKTAIEEEITIHDTYKLTEDSERFFVNVTKKLKSSYNLVSGSELFTRKEVDEIHFYFAIKSIVVKLTRGEVPDTAEQMLDLIIKLRSEMASFKMDIIVKLHQ</sequence>
<evidence type="ECO:0000313" key="3">
    <source>
        <dbReference type="Proteomes" id="UP000679691"/>
    </source>
</evidence>
<dbReference type="AlphaFoldDB" id="A0A8T4HBX5"/>
<feature type="domain" description="Type I restriction enzyme HindI endonuclease subunit-like C-terminal" evidence="1">
    <location>
        <begin position="37"/>
        <end position="102"/>
    </location>
</feature>
<evidence type="ECO:0000313" key="2">
    <source>
        <dbReference type="EMBL" id="MBP3944522.1"/>
    </source>
</evidence>
<dbReference type="Gene3D" id="3.90.1570.50">
    <property type="match status" value="1"/>
</dbReference>
<dbReference type="InterPro" id="IPR021810">
    <property type="entry name" value="T1RH-like_C"/>
</dbReference>
<dbReference type="Pfam" id="PF11867">
    <property type="entry name" value="T1RH-like_C"/>
    <property type="match status" value="1"/>
</dbReference>
<gene>
    <name evidence="2" type="ORF">J5U18_13345</name>
</gene>
<comment type="caution">
    <text evidence="2">The sequence shown here is derived from an EMBL/GenBank/DDBJ whole genome shotgun (WGS) entry which is preliminary data.</text>
</comment>
<dbReference type="GO" id="GO:0009035">
    <property type="term" value="F:type I site-specific deoxyribonuclease activity"/>
    <property type="evidence" value="ECO:0007669"/>
    <property type="project" value="UniProtKB-EC"/>
</dbReference>
<proteinExistence type="predicted"/>
<dbReference type="RefSeq" id="WP_353548036.1">
    <property type="nucleotide sequence ID" value="NZ_JAGKSB010000022.1"/>
</dbReference>
<dbReference type="Proteomes" id="UP000679691">
    <property type="component" value="Unassembled WGS sequence"/>
</dbReference>
<reference evidence="2" key="1">
    <citation type="submission" date="2021-03" db="EMBL/GenBank/DDBJ databases">
        <authorList>
            <person name="Lu T."/>
            <person name="Wang Q."/>
            <person name="Han X."/>
        </authorList>
    </citation>
    <scope>NUCLEOTIDE SEQUENCE</scope>
    <source>
        <strain evidence="2">WQ 2009</strain>
    </source>
</reference>
<dbReference type="EMBL" id="JAGKSB010000022">
    <property type="protein sequence ID" value="MBP3944522.1"/>
    <property type="molecule type" value="Genomic_DNA"/>
</dbReference>
<keyword evidence="3" id="KW-1185">Reference proteome</keyword>
<dbReference type="GO" id="GO:0003677">
    <property type="term" value="F:DNA binding"/>
    <property type="evidence" value="ECO:0007669"/>
    <property type="project" value="UniProtKB-KW"/>
</dbReference>
<dbReference type="GO" id="GO:0005524">
    <property type="term" value="F:ATP binding"/>
    <property type="evidence" value="ECO:0007669"/>
    <property type="project" value="UniProtKB-KW"/>
</dbReference>
<organism evidence="2 3">
    <name type="scientific">Rhinopithecimicrobium faecis</name>
    <dbReference type="NCBI Taxonomy" id="2820698"/>
    <lineage>
        <taxon>Bacteria</taxon>
        <taxon>Pseudomonadati</taxon>
        <taxon>Bacteroidota</taxon>
        <taxon>Sphingobacteriia</taxon>
        <taxon>Sphingobacteriales</taxon>
        <taxon>Sphingobacteriaceae</taxon>
        <taxon>Rhinopithecimicrobium</taxon>
    </lineage>
</organism>
<name>A0A8T4HBX5_9SPHI</name>
<accession>A0A8T4HBX5</accession>
<dbReference type="GO" id="GO:0009307">
    <property type="term" value="P:DNA restriction-modification system"/>
    <property type="evidence" value="ECO:0007669"/>
    <property type="project" value="UniProtKB-KW"/>
</dbReference>
<evidence type="ECO:0000259" key="1">
    <source>
        <dbReference type="Pfam" id="PF11867"/>
    </source>
</evidence>
<protein>
    <submittedName>
        <fullName evidence="2">DUF3387 domain-containing protein</fullName>
    </submittedName>
</protein>